<dbReference type="EMBL" id="JAACJK010000222">
    <property type="protein sequence ID" value="KAF5314089.1"/>
    <property type="molecule type" value="Genomic_DNA"/>
</dbReference>
<evidence type="ECO:0000256" key="1">
    <source>
        <dbReference type="SAM" id="MobiDB-lite"/>
    </source>
</evidence>
<keyword evidence="4" id="KW-1185">Reference proteome</keyword>
<gene>
    <name evidence="3" type="ORF">D9611_006890</name>
</gene>
<feature type="region of interest" description="Disordered" evidence="1">
    <location>
        <begin position="142"/>
        <end position="165"/>
    </location>
</feature>
<organism evidence="3 4">
    <name type="scientific">Ephemerocybe angulata</name>
    <dbReference type="NCBI Taxonomy" id="980116"/>
    <lineage>
        <taxon>Eukaryota</taxon>
        <taxon>Fungi</taxon>
        <taxon>Dikarya</taxon>
        <taxon>Basidiomycota</taxon>
        <taxon>Agaricomycotina</taxon>
        <taxon>Agaricomycetes</taxon>
        <taxon>Agaricomycetidae</taxon>
        <taxon>Agaricales</taxon>
        <taxon>Agaricineae</taxon>
        <taxon>Psathyrellaceae</taxon>
        <taxon>Ephemerocybe</taxon>
    </lineage>
</organism>
<dbReference type="AlphaFoldDB" id="A0A8H5AZT6"/>
<feature type="signal peptide" evidence="2">
    <location>
        <begin position="1"/>
        <end position="22"/>
    </location>
</feature>
<feature type="compositionally biased region" description="Polar residues" evidence="1">
    <location>
        <begin position="151"/>
        <end position="165"/>
    </location>
</feature>
<sequence>MTTWTLQEQIIVALVLSTNLPAAPCIFSPGARTAWYVPSAWQKSTSHTHISSIYFYTFSRPDSSRVLGLITPSGPLEPDVVRPVVSRPVRTGTQLVSSLTSNRTSYILKKGVCSVAKQDQACHCPPFPTVIGKVLQLWSTPEKNAIPRPPNTSHQEQTFPQQNGT</sequence>
<evidence type="ECO:0000313" key="3">
    <source>
        <dbReference type="EMBL" id="KAF5314089.1"/>
    </source>
</evidence>
<dbReference type="Proteomes" id="UP000541558">
    <property type="component" value="Unassembled WGS sequence"/>
</dbReference>
<comment type="caution">
    <text evidence="3">The sequence shown here is derived from an EMBL/GenBank/DDBJ whole genome shotgun (WGS) entry which is preliminary data.</text>
</comment>
<evidence type="ECO:0000313" key="4">
    <source>
        <dbReference type="Proteomes" id="UP000541558"/>
    </source>
</evidence>
<reference evidence="3 4" key="1">
    <citation type="journal article" date="2020" name="ISME J.">
        <title>Uncovering the hidden diversity of litter-decomposition mechanisms in mushroom-forming fungi.</title>
        <authorList>
            <person name="Floudas D."/>
            <person name="Bentzer J."/>
            <person name="Ahren D."/>
            <person name="Johansson T."/>
            <person name="Persson P."/>
            <person name="Tunlid A."/>
        </authorList>
    </citation>
    <scope>NUCLEOTIDE SEQUENCE [LARGE SCALE GENOMIC DNA]</scope>
    <source>
        <strain evidence="3 4">CBS 175.51</strain>
    </source>
</reference>
<evidence type="ECO:0008006" key="5">
    <source>
        <dbReference type="Google" id="ProtNLM"/>
    </source>
</evidence>
<proteinExistence type="predicted"/>
<protein>
    <recommendedName>
        <fullName evidence="5">Secreted protein</fullName>
    </recommendedName>
</protein>
<name>A0A8H5AZT6_9AGAR</name>
<keyword evidence="2" id="KW-0732">Signal</keyword>
<accession>A0A8H5AZT6</accession>
<evidence type="ECO:0000256" key="2">
    <source>
        <dbReference type="SAM" id="SignalP"/>
    </source>
</evidence>
<feature type="chain" id="PRO_5034704713" description="Secreted protein" evidence="2">
    <location>
        <begin position="23"/>
        <end position="165"/>
    </location>
</feature>